<reference evidence="11 12" key="1">
    <citation type="journal article" date="2013" name="J. Biotechnol.">
        <title>Establishment and interpretation of the genome sequence of the phytopathogenic fungus Rhizoctonia solani AG1-IB isolate 7/3/14.</title>
        <authorList>
            <person name="Wibberg D.W."/>
            <person name="Jelonek L.J."/>
            <person name="Rupp O.R."/>
            <person name="Hennig M.H."/>
            <person name="Eikmeyer F.E."/>
            <person name="Goesmann A.G."/>
            <person name="Hartmann A.H."/>
            <person name="Borriss R.B."/>
            <person name="Grosch R.G."/>
            <person name="Puehler A.P."/>
            <person name="Schlueter A.S."/>
        </authorList>
    </citation>
    <scope>NUCLEOTIDE SEQUENCE [LARGE SCALE GENOMIC DNA]</scope>
    <source>
        <strain evidence="12">AG1-IB / isolate 7/3/14</strain>
    </source>
</reference>
<dbReference type="InterPro" id="IPR012337">
    <property type="entry name" value="RNaseH-like_sf"/>
</dbReference>
<dbReference type="GO" id="GO:0003677">
    <property type="term" value="F:DNA binding"/>
    <property type="evidence" value="ECO:0007669"/>
    <property type="project" value="UniProtKB-KW"/>
</dbReference>
<dbReference type="EC" id="2.7.7.7" evidence="2"/>
<evidence type="ECO:0000259" key="10">
    <source>
        <dbReference type="Pfam" id="PF03175"/>
    </source>
</evidence>
<dbReference type="InterPro" id="IPR004868">
    <property type="entry name" value="DNA-dir_DNA_pol_B_mt/vir"/>
</dbReference>
<comment type="similarity">
    <text evidence="1">Belongs to the DNA polymerase type-B family.</text>
</comment>
<evidence type="ECO:0000256" key="8">
    <source>
        <dbReference type="ARBA" id="ARBA00023125"/>
    </source>
</evidence>
<comment type="catalytic activity">
    <reaction evidence="9">
        <text>DNA(n) + a 2'-deoxyribonucleoside 5'-triphosphate = DNA(n+1) + diphosphate</text>
        <dbReference type="Rhea" id="RHEA:22508"/>
        <dbReference type="Rhea" id="RHEA-COMP:17339"/>
        <dbReference type="Rhea" id="RHEA-COMP:17340"/>
        <dbReference type="ChEBI" id="CHEBI:33019"/>
        <dbReference type="ChEBI" id="CHEBI:61560"/>
        <dbReference type="ChEBI" id="CHEBI:173112"/>
        <dbReference type="EC" id="2.7.7.7"/>
    </reaction>
</comment>
<sequence>MNFNFTFFLNFFNRERLKKFQQKRDGNIISISFQKNVNVEGKNVKIHLLWKDSYLMLTSSLAKLAKTFGTSLKGGFNTNLLVEGYNRTLYKSDLLKYNEMDCIVLVQILNKFSELIFKLFKVNIHKYPTASSLNSKIFGYDINSMYPFVMSSKEFPVGIPTYFEGFKDLIKDNLFGFVRAEITAPLNLKYPLLRGNKTISPVGTWIGTYFTEELKLALEMGYTIKIMSGVLYEKGNVFEKYLHTLYSMRLEHPKGSPINMLCKLLMNSLYGKFGMDPVMTVGIVETAKEYTDTDSIFSTQALPNEYLGNKLGQMKLESVSNKAIFIAPKVYGEIVKIKGSKPGHNVTVNYLESLLKLNETIELNQDKWFKHINESKINIESTVYTLKVTENKRQLVYVNDVFSKTNPLVLKNGQLVSPAVILTYTDEKSIVVYNPRMYAITLSKFQ</sequence>
<dbReference type="Proteomes" id="UP000012065">
    <property type="component" value="Mitochondrion MT"/>
</dbReference>
<dbReference type="GO" id="GO:0000166">
    <property type="term" value="F:nucleotide binding"/>
    <property type="evidence" value="ECO:0007669"/>
    <property type="project" value="InterPro"/>
</dbReference>
<dbReference type="Gene3D" id="3.30.420.10">
    <property type="entry name" value="Ribonuclease H-like superfamily/Ribonuclease H"/>
    <property type="match status" value="1"/>
</dbReference>
<keyword evidence="6" id="KW-0235">DNA replication</keyword>
<evidence type="ECO:0000256" key="5">
    <source>
        <dbReference type="ARBA" id="ARBA00022695"/>
    </source>
</evidence>
<evidence type="ECO:0000313" key="11">
    <source>
        <dbReference type="EMBL" id="CCO27462.1"/>
    </source>
</evidence>
<dbReference type="Gene3D" id="3.90.1600.10">
    <property type="entry name" value="Palm domain of DNA polymerase"/>
    <property type="match status" value="2"/>
</dbReference>
<protein>
    <recommendedName>
        <fullName evidence="3">Probable DNA polymerase</fullName>
        <ecNumber evidence="2">2.7.7.7</ecNumber>
    </recommendedName>
</protein>
<evidence type="ECO:0000256" key="2">
    <source>
        <dbReference type="ARBA" id="ARBA00012417"/>
    </source>
</evidence>
<keyword evidence="11" id="KW-0496">Mitochondrion</keyword>
<evidence type="ECO:0000256" key="6">
    <source>
        <dbReference type="ARBA" id="ARBA00022705"/>
    </source>
</evidence>
<dbReference type="Pfam" id="PF03175">
    <property type="entry name" value="DNA_pol_B_2"/>
    <property type="match status" value="1"/>
</dbReference>
<dbReference type="PANTHER" id="PTHR33568:SF3">
    <property type="entry name" value="DNA-DIRECTED DNA POLYMERASE"/>
    <property type="match status" value="1"/>
</dbReference>
<dbReference type="GO" id="GO:0003887">
    <property type="term" value="F:DNA-directed DNA polymerase activity"/>
    <property type="evidence" value="ECO:0007669"/>
    <property type="project" value="UniProtKB-KW"/>
</dbReference>
<organism evidence="11 12">
    <name type="scientific">Thanatephorus cucumeris (strain AG1-IB / isolate 7/3/14)</name>
    <name type="common">Lettuce bottom rot fungus</name>
    <name type="synonym">Rhizoctonia solani</name>
    <dbReference type="NCBI Taxonomy" id="1108050"/>
    <lineage>
        <taxon>Eukaryota</taxon>
        <taxon>Fungi</taxon>
        <taxon>Dikarya</taxon>
        <taxon>Basidiomycota</taxon>
        <taxon>Agaricomycotina</taxon>
        <taxon>Agaricomycetes</taxon>
        <taxon>Cantharellales</taxon>
        <taxon>Ceratobasidiaceae</taxon>
        <taxon>Rhizoctonia</taxon>
        <taxon>Rhizoctonia solani AG-1</taxon>
    </lineage>
</organism>
<dbReference type="InterPro" id="IPR023211">
    <property type="entry name" value="DNA_pol_palm_dom_sf"/>
</dbReference>
<name>M5BUP3_THACB</name>
<keyword evidence="8" id="KW-0238">DNA-binding</keyword>
<evidence type="ECO:0000256" key="4">
    <source>
        <dbReference type="ARBA" id="ARBA00022679"/>
    </source>
</evidence>
<keyword evidence="7 11" id="KW-0239">DNA-directed DNA polymerase</keyword>
<accession>M5BUP3</accession>
<proteinExistence type="inferred from homology"/>
<evidence type="ECO:0000256" key="3">
    <source>
        <dbReference type="ARBA" id="ARBA00014385"/>
    </source>
</evidence>
<gene>
    <name evidence="11" type="primary">dpoB</name>
    <name evidence="11" type="ORF">BN14_13031</name>
</gene>
<dbReference type="InterPro" id="IPR006172">
    <property type="entry name" value="DNA-dir_DNA_pol_B"/>
</dbReference>
<dbReference type="GO" id="GO:0006260">
    <property type="term" value="P:DNA replication"/>
    <property type="evidence" value="ECO:0007669"/>
    <property type="project" value="UniProtKB-KW"/>
</dbReference>
<dbReference type="EMBL" id="HF546977">
    <property type="protein sequence ID" value="CCO27462.1"/>
    <property type="molecule type" value="Genomic_DNA"/>
</dbReference>
<dbReference type="AlphaFoldDB" id="M5BUP3"/>
<dbReference type="PANTHER" id="PTHR33568">
    <property type="entry name" value="DNA POLYMERASE"/>
    <property type="match status" value="1"/>
</dbReference>
<dbReference type="SUPFAM" id="SSF53098">
    <property type="entry name" value="Ribonuclease H-like"/>
    <property type="match status" value="1"/>
</dbReference>
<dbReference type="PROSITE" id="PS00116">
    <property type="entry name" value="DNA_POLYMERASE_B"/>
    <property type="match status" value="1"/>
</dbReference>
<geneLocation type="mitochondrion" evidence="11"/>
<dbReference type="InterPro" id="IPR043502">
    <property type="entry name" value="DNA/RNA_pol_sf"/>
</dbReference>
<dbReference type="SUPFAM" id="SSF56672">
    <property type="entry name" value="DNA/RNA polymerases"/>
    <property type="match status" value="1"/>
</dbReference>
<dbReference type="PRINTS" id="PR00106">
    <property type="entry name" value="DNAPOLB"/>
</dbReference>
<dbReference type="InterPro" id="IPR017964">
    <property type="entry name" value="DNA-dir_DNA_pol_B_CS"/>
</dbReference>
<keyword evidence="4" id="KW-0808">Transferase</keyword>
<feature type="domain" description="DNA-directed DNA polymerase family B mitochondria/virus" evidence="10">
    <location>
        <begin position="134"/>
        <end position="297"/>
    </location>
</feature>
<keyword evidence="5" id="KW-0548">Nucleotidyltransferase</keyword>
<evidence type="ECO:0000256" key="9">
    <source>
        <dbReference type="ARBA" id="ARBA00049244"/>
    </source>
</evidence>
<evidence type="ECO:0000313" key="12">
    <source>
        <dbReference type="Proteomes" id="UP000012065"/>
    </source>
</evidence>
<evidence type="ECO:0000256" key="7">
    <source>
        <dbReference type="ARBA" id="ARBA00022932"/>
    </source>
</evidence>
<evidence type="ECO:0000256" key="1">
    <source>
        <dbReference type="ARBA" id="ARBA00005755"/>
    </source>
</evidence>
<dbReference type="InterPro" id="IPR036397">
    <property type="entry name" value="RNaseH_sf"/>
</dbReference>